<feature type="region of interest" description="Disordered" evidence="1">
    <location>
        <begin position="128"/>
        <end position="147"/>
    </location>
</feature>
<dbReference type="Pfam" id="PF06891">
    <property type="entry name" value="P2_Phage_GpR"/>
    <property type="match status" value="1"/>
</dbReference>
<proteinExistence type="predicted"/>
<reference evidence="2" key="1">
    <citation type="journal article" date="2021" name="Proc. Natl. Acad. Sci. U.S.A.">
        <title>A Catalog of Tens of Thousands of Viruses from Human Metagenomes Reveals Hidden Associations with Chronic Diseases.</title>
        <authorList>
            <person name="Tisza M.J."/>
            <person name="Buck C.B."/>
        </authorList>
    </citation>
    <scope>NUCLEOTIDE SEQUENCE</scope>
    <source>
        <strain evidence="2">CtT3B27</strain>
    </source>
</reference>
<name>A0A8S5NAA7_9CAUD</name>
<sequence length="147" mass="16388">MNKPRSLRAALSAGVPYLKANPEALHVYIDKGRVVSTGFPAQGWEYRYTLNLVITDYSGDQNILMAAILNWLMVNQPDSLANDELRERLFSFEADIIRNDLADIAIFLELTERVLVSVNGGVATVTAIPEPGNPEEQDNYWLSHGKP</sequence>
<evidence type="ECO:0000313" key="2">
    <source>
        <dbReference type="EMBL" id="DAD91585.1"/>
    </source>
</evidence>
<accession>A0A8S5NAA7</accession>
<dbReference type="InterPro" id="IPR009678">
    <property type="entry name" value="Phage_tail_completion_R"/>
</dbReference>
<evidence type="ECO:0000256" key="1">
    <source>
        <dbReference type="SAM" id="MobiDB-lite"/>
    </source>
</evidence>
<protein>
    <submittedName>
        <fullName evidence="2">Tail completion protein</fullName>
    </submittedName>
</protein>
<dbReference type="EMBL" id="BK015116">
    <property type="protein sequence ID" value="DAD91585.1"/>
    <property type="molecule type" value="Genomic_DNA"/>
</dbReference>
<organism evidence="2">
    <name type="scientific">Myoviridae sp. ctT3B27</name>
    <dbReference type="NCBI Taxonomy" id="2826655"/>
    <lineage>
        <taxon>Viruses</taxon>
        <taxon>Duplodnaviria</taxon>
        <taxon>Heunggongvirae</taxon>
        <taxon>Uroviricota</taxon>
        <taxon>Caudoviricetes</taxon>
    </lineage>
</organism>